<dbReference type="AlphaFoldDB" id="A0A0E9PS89"/>
<sequence length="52" mass="5903">MQSHLQTEGGKKQIRKVSPFSIVSRLSQAIRETLKCVQPPHAVSWLSLFLIK</sequence>
<name>A0A0E9PS89_ANGAN</name>
<accession>A0A0E9PS89</accession>
<reference evidence="1" key="2">
    <citation type="journal article" date="2015" name="Fish Shellfish Immunol.">
        <title>Early steps in the European eel (Anguilla anguilla)-Vibrio vulnificus interaction in the gills: Role of the RtxA13 toxin.</title>
        <authorList>
            <person name="Callol A."/>
            <person name="Pajuelo D."/>
            <person name="Ebbesson L."/>
            <person name="Teles M."/>
            <person name="MacKenzie S."/>
            <person name="Amaro C."/>
        </authorList>
    </citation>
    <scope>NUCLEOTIDE SEQUENCE</scope>
</reference>
<organism evidence="1">
    <name type="scientific">Anguilla anguilla</name>
    <name type="common">European freshwater eel</name>
    <name type="synonym">Muraena anguilla</name>
    <dbReference type="NCBI Taxonomy" id="7936"/>
    <lineage>
        <taxon>Eukaryota</taxon>
        <taxon>Metazoa</taxon>
        <taxon>Chordata</taxon>
        <taxon>Craniata</taxon>
        <taxon>Vertebrata</taxon>
        <taxon>Euteleostomi</taxon>
        <taxon>Actinopterygii</taxon>
        <taxon>Neopterygii</taxon>
        <taxon>Teleostei</taxon>
        <taxon>Anguilliformes</taxon>
        <taxon>Anguillidae</taxon>
        <taxon>Anguilla</taxon>
    </lineage>
</organism>
<protein>
    <submittedName>
        <fullName evidence="1">Uncharacterized protein</fullName>
    </submittedName>
</protein>
<dbReference type="EMBL" id="GBXM01101415">
    <property type="protein sequence ID" value="JAH07162.1"/>
    <property type="molecule type" value="Transcribed_RNA"/>
</dbReference>
<proteinExistence type="predicted"/>
<reference evidence="1" key="1">
    <citation type="submission" date="2014-11" db="EMBL/GenBank/DDBJ databases">
        <authorList>
            <person name="Amaro Gonzalez C."/>
        </authorList>
    </citation>
    <scope>NUCLEOTIDE SEQUENCE</scope>
</reference>
<evidence type="ECO:0000313" key="1">
    <source>
        <dbReference type="EMBL" id="JAH07162.1"/>
    </source>
</evidence>